<dbReference type="PANTHER" id="PTHR33362:SF2">
    <property type="entry name" value="TRAP TRANSPORTER LARGE PERMEASE PROTEIN"/>
    <property type="match status" value="1"/>
</dbReference>
<evidence type="ECO:0000313" key="9">
    <source>
        <dbReference type="EMBL" id="AOT71509.1"/>
    </source>
</evidence>
<keyword evidence="6 7" id="KW-0472">Membrane</keyword>
<keyword evidence="3" id="KW-0997">Cell inner membrane</keyword>
<keyword evidence="5 7" id="KW-1133">Transmembrane helix</keyword>
<feature type="transmembrane region" description="Helical" evidence="7">
    <location>
        <begin position="239"/>
        <end position="257"/>
    </location>
</feature>
<dbReference type="PANTHER" id="PTHR33362">
    <property type="entry name" value="SIALIC ACID TRAP TRANSPORTER PERMEASE PROTEIN SIAT-RELATED"/>
    <property type="match status" value="1"/>
</dbReference>
<accession>A0A1D8GKS1</accession>
<dbReference type="InterPro" id="IPR004681">
    <property type="entry name" value="TRAP_DctM"/>
</dbReference>
<keyword evidence="10" id="KW-1185">Reference proteome</keyword>
<evidence type="ECO:0000259" key="8">
    <source>
        <dbReference type="Pfam" id="PF06808"/>
    </source>
</evidence>
<feature type="transmembrane region" description="Helical" evidence="7">
    <location>
        <begin position="380"/>
        <end position="403"/>
    </location>
</feature>
<proteinExistence type="predicted"/>
<feature type="transmembrane region" description="Helical" evidence="7">
    <location>
        <begin position="263"/>
        <end position="279"/>
    </location>
</feature>
<dbReference type="EMBL" id="CP017269">
    <property type="protein sequence ID" value="AOT71509.1"/>
    <property type="molecule type" value="Genomic_DNA"/>
</dbReference>
<feature type="transmembrane region" description="Helical" evidence="7">
    <location>
        <begin position="291"/>
        <end position="316"/>
    </location>
</feature>
<evidence type="ECO:0000256" key="1">
    <source>
        <dbReference type="ARBA" id="ARBA00004429"/>
    </source>
</evidence>
<dbReference type="GO" id="GO:0005886">
    <property type="term" value="C:plasma membrane"/>
    <property type="evidence" value="ECO:0007669"/>
    <property type="project" value="UniProtKB-SubCell"/>
</dbReference>
<dbReference type="RefSeq" id="WP_069979432.1">
    <property type="nucleotide sequence ID" value="NZ_CP017269.1"/>
</dbReference>
<gene>
    <name evidence="9" type="ORF">Gferi_19420</name>
</gene>
<feature type="transmembrane region" description="Helical" evidence="7">
    <location>
        <begin position="336"/>
        <end position="368"/>
    </location>
</feature>
<dbReference type="NCBIfam" id="TIGR00786">
    <property type="entry name" value="dctM"/>
    <property type="match status" value="1"/>
</dbReference>
<keyword evidence="4 7" id="KW-0812">Transmembrane</keyword>
<feature type="transmembrane region" description="Helical" evidence="7">
    <location>
        <begin position="7"/>
        <end position="34"/>
    </location>
</feature>
<feature type="transmembrane region" description="Helical" evidence="7">
    <location>
        <begin position="46"/>
        <end position="68"/>
    </location>
</feature>
<evidence type="ECO:0000256" key="2">
    <source>
        <dbReference type="ARBA" id="ARBA00022475"/>
    </source>
</evidence>
<evidence type="ECO:0000256" key="3">
    <source>
        <dbReference type="ARBA" id="ARBA00022519"/>
    </source>
</evidence>
<dbReference type="AlphaFoldDB" id="A0A1D8GKS1"/>
<dbReference type="Pfam" id="PF06808">
    <property type="entry name" value="DctM"/>
    <property type="match status" value="1"/>
</dbReference>
<organism evidence="9 10">
    <name type="scientific">Geosporobacter ferrireducens</name>
    <dbReference type="NCBI Taxonomy" id="1424294"/>
    <lineage>
        <taxon>Bacteria</taxon>
        <taxon>Bacillati</taxon>
        <taxon>Bacillota</taxon>
        <taxon>Clostridia</taxon>
        <taxon>Peptostreptococcales</taxon>
        <taxon>Thermotaleaceae</taxon>
        <taxon>Geosporobacter</taxon>
    </lineage>
</organism>
<dbReference type="GO" id="GO:0022857">
    <property type="term" value="F:transmembrane transporter activity"/>
    <property type="evidence" value="ECO:0007669"/>
    <property type="project" value="TreeGrafter"/>
</dbReference>
<protein>
    <recommendedName>
        <fullName evidence="8">TRAP C4-dicarboxylate transport system permease DctM subunit domain-containing protein</fullName>
    </recommendedName>
</protein>
<comment type="subcellular location">
    <subcellularLocation>
        <location evidence="1">Cell inner membrane</location>
        <topology evidence="1">Multi-pass membrane protein</topology>
    </subcellularLocation>
</comment>
<evidence type="ECO:0000256" key="6">
    <source>
        <dbReference type="ARBA" id="ARBA00023136"/>
    </source>
</evidence>
<evidence type="ECO:0000256" key="7">
    <source>
        <dbReference type="SAM" id="Phobius"/>
    </source>
</evidence>
<dbReference type="KEGG" id="gfe:Gferi_19420"/>
<evidence type="ECO:0000256" key="4">
    <source>
        <dbReference type="ARBA" id="ARBA00022692"/>
    </source>
</evidence>
<feature type="transmembrane region" description="Helical" evidence="7">
    <location>
        <begin position="423"/>
        <end position="449"/>
    </location>
</feature>
<name>A0A1D8GKS1_9FIRM</name>
<feature type="transmembrane region" description="Helical" evidence="7">
    <location>
        <begin position="162"/>
        <end position="187"/>
    </location>
</feature>
<keyword evidence="2" id="KW-1003">Cell membrane</keyword>
<dbReference type="Proteomes" id="UP000095743">
    <property type="component" value="Chromosome"/>
</dbReference>
<dbReference type="InterPro" id="IPR010656">
    <property type="entry name" value="DctM"/>
</dbReference>
<dbReference type="STRING" id="1424294.Gferi_19420"/>
<evidence type="ECO:0000313" key="10">
    <source>
        <dbReference type="Proteomes" id="UP000095743"/>
    </source>
</evidence>
<feature type="transmembrane region" description="Helical" evidence="7">
    <location>
        <begin position="134"/>
        <end position="150"/>
    </location>
</feature>
<reference evidence="9 10" key="1">
    <citation type="submission" date="2016-09" db="EMBL/GenBank/DDBJ databases">
        <title>Genomic analysis reveals versatility of anaerobic energy metabolism of Geosporobacter ferrireducens IRF9 of phylum Firmicutes.</title>
        <authorList>
            <person name="Kim S.-J."/>
        </authorList>
    </citation>
    <scope>NUCLEOTIDE SEQUENCE [LARGE SCALE GENOMIC DNA]</scope>
    <source>
        <strain evidence="9 10">IRF9</strain>
    </source>
</reference>
<dbReference type="PIRSF" id="PIRSF006066">
    <property type="entry name" value="HI0050"/>
    <property type="match status" value="1"/>
</dbReference>
<feature type="domain" description="TRAP C4-dicarboxylate transport system permease DctM subunit" evidence="8">
    <location>
        <begin position="9"/>
        <end position="439"/>
    </location>
</feature>
<sequence length="453" mass="48022">MALIASISAILILIFIGMSVPFCFLSGSLIYIFMTGASTGTFVSTSYYALDSFSTLAIPLFMIAGTLMEKSGIARTLIDLAEMILKKTKGGMGATIPLVSCFFGALSGSGTATVTTLGSMMAPRLTELGWDKRYLAAFIAACGPLGYMIPPNMNAIIYTRVSSASVAALFLATIIPGILWTILYLIINRYTYHHWYNPENSVTAKIGMAGEQTAENGATAKSIIVEEQAADKLTIIKRAGVAFLMPVIIMGGIYSGIFTATEAGAVGCVYGLIVGVLIFKKMSLKEAFSSFIKTGSSLGSILIMFPMTLIFTRILVLNGVPGMVTQFITGISSNKYVIILIIDLVLILAGCFLDAGVLLLVFTPLLLPTAAIIGIGEIQLGVMMFVAVGVGTITPPMAMNLFITGKITGVEMMDMMKPLLPFLLFAAIPILILVTFVPAVSTFLPSLILSGGM</sequence>
<evidence type="ECO:0000256" key="5">
    <source>
        <dbReference type="ARBA" id="ARBA00022989"/>
    </source>
</evidence>